<dbReference type="PANTHER" id="PTHR34408">
    <property type="entry name" value="FAMILY PROTEIN, PUTATIVE-RELATED"/>
    <property type="match status" value="1"/>
</dbReference>
<feature type="region of interest" description="Disordered" evidence="1">
    <location>
        <begin position="223"/>
        <end position="248"/>
    </location>
</feature>
<dbReference type="OrthoDB" id="3078754at2"/>
<dbReference type="PANTHER" id="PTHR34408:SF1">
    <property type="entry name" value="GLYCOSYL HYDROLASE FAMILY 19 DOMAIN-CONTAINING PROTEIN HI_1415"/>
    <property type="match status" value="1"/>
</dbReference>
<dbReference type="AlphaFoldDB" id="A0A418VE82"/>
<evidence type="ECO:0000256" key="1">
    <source>
        <dbReference type="SAM" id="MobiDB-lite"/>
    </source>
</evidence>
<dbReference type="InterPro" id="IPR023346">
    <property type="entry name" value="Lysozyme-like_dom_sf"/>
</dbReference>
<organism evidence="2 3">
    <name type="scientific">Rhodopseudomonas palustris</name>
    <dbReference type="NCBI Taxonomy" id="1076"/>
    <lineage>
        <taxon>Bacteria</taxon>
        <taxon>Pseudomonadati</taxon>
        <taxon>Pseudomonadota</taxon>
        <taxon>Alphaproteobacteria</taxon>
        <taxon>Hyphomicrobiales</taxon>
        <taxon>Nitrobacteraceae</taxon>
        <taxon>Rhodopseudomonas</taxon>
    </lineage>
</organism>
<evidence type="ECO:0000313" key="3">
    <source>
        <dbReference type="Proteomes" id="UP000285523"/>
    </source>
</evidence>
<accession>A0A418VE82</accession>
<dbReference type="Gene3D" id="1.10.530.10">
    <property type="match status" value="1"/>
</dbReference>
<dbReference type="InterPro" id="IPR052354">
    <property type="entry name" value="Cell_Wall_Dynamics_Protein"/>
</dbReference>
<reference evidence="2 3" key="1">
    <citation type="submission" date="2018-09" db="EMBL/GenBank/DDBJ databases">
        <title>Draft genome sequence of Rhodopseudomonas palustris 2.1.18.</title>
        <authorList>
            <person name="Robertson S.L."/>
            <person name="Meyer T.E."/>
            <person name="Kyndt J.A."/>
        </authorList>
    </citation>
    <scope>NUCLEOTIDE SEQUENCE [LARGE SCALE GENOMIC DNA]</scope>
    <source>
        <strain evidence="2 3">2.1.18</strain>
    </source>
</reference>
<evidence type="ECO:0000313" key="2">
    <source>
        <dbReference type="EMBL" id="RJF74406.1"/>
    </source>
</evidence>
<dbReference type="SUPFAM" id="SSF53955">
    <property type="entry name" value="Lysozyme-like"/>
    <property type="match status" value="1"/>
</dbReference>
<dbReference type="GO" id="GO:0016787">
    <property type="term" value="F:hydrolase activity"/>
    <property type="evidence" value="ECO:0007669"/>
    <property type="project" value="UniProtKB-KW"/>
</dbReference>
<sequence length="263" mass="27931">MQQSSFGEVLTRLWPDVDRVVPGLRAGIVAAAPAVFARYRIDIPLLVAHVMAQLSHECGAGRDVVENLNYTAARMMQVWPSRFRTLASATPYAHDPRALANKVYNGRMGNASGSDDGWTYRGRGAAQTTGREGYARLAQATGLDLVNHPDLVNDPRHFLLCGVADFVACGCLPFARADDIVGVTRRLNGGTIGLAQRRAWLARWKGALGEVPIICSPPLVPEAPAQAAPPTPPAASPASSSAPPQPSRLGNLIAALAAVLKRS</sequence>
<protein>
    <submittedName>
        <fullName evidence="2">Glycoside hydrolase family 19 protein</fullName>
    </submittedName>
</protein>
<dbReference type="EMBL" id="QYYD01000011">
    <property type="protein sequence ID" value="RJF74406.1"/>
    <property type="molecule type" value="Genomic_DNA"/>
</dbReference>
<keyword evidence="2" id="KW-0378">Hydrolase</keyword>
<comment type="caution">
    <text evidence="2">The sequence shown here is derived from an EMBL/GenBank/DDBJ whole genome shotgun (WGS) entry which is preliminary data.</text>
</comment>
<name>A0A418VE82_RHOPL</name>
<proteinExistence type="predicted"/>
<gene>
    <name evidence="2" type="ORF">D4Q52_12885</name>
</gene>
<dbReference type="Proteomes" id="UP000285523">
    <property type="component" value="Unassembled WGS sequence"/>
</dbReference>